<feature type="region of interest" description="Disordered" evidence="1">
    <location>
        <begin position="263"/>
        <end position="288"/>
    </location>
</feature>
<evidence type="ECO:0000313" key="2">
    <source>
        <dbReference type="EMBL" id="OMP13121.1"/>
    </source>
</evidence>
<dbReference type="AlphaFoldDB" id="A0A1R3L1C4"/>
<protein>
    <submittedName>
        <fullName evidence="2">Syntaxin family protein</fullName>
    </submittedName>
</protein>
<proteinExistence type="predicted"/>
<comment type="caution">
    <text evidence="2">The sequence shown here is derived from an EMBL/GenBank/DDBJ whole genome shotgun (WGS) entry which is preliminary data.</text>
</comment>
<accession>A0A1R3L1C4</accession>
<gene>
    <name evidence="2" type="ORF">COLO4_02244</name>
</gene>
<dbReference type="EMBL" id="AWUE01005098">
    <property type="protein sequence ID" value="OMP13121.1"/>
    <property type="molecule type" value="Genomic_DNA"/>
</dbReference>
<name>A0A1R3L1C4_9ROSI</name>
<evidence type="ECO:0000313" key="3">
    <source>
        <dbReference type="Proteomes" id="UP000187203"/>
    </source>
</evidence>
<sequence length="288" mass="30318">MQAEAILLVDAQQQRCPGGRQPVGLGQRLGLEAGAAQQRQHHIGQIEEDQGDGGQHGQATGQYRTPYQAILQGPPAPPPAQCRRVESLITSCDRKVTANGRPEALRPGRAQSARRSVAQGLQGLLHHRRRQGNVAVLDHGFLAAAREDQPQEFPLQGIERTIGRLVHIDVEIARQGIAPGQGVRLVVLDEIGGALACQRQGVDAGGLVADARVADAPQGLADGLDHRGRARLFVDVGAEVATAQRRFLEVAVGARHRIAAESLDRPPGPVAGQAQVAPGSAGAADCPC</sequence>
<organism evidence="2 3">
    <name type="scientific">Corchorus olitorius</name>
    <dbReference type="NCBI Taxonomy" id="93759"/>
    <lineage>
        <taxon>Eukaryota</taxon>
        <taxon>Viridiplantae</taxon>
        <taxon>Streptophyta</taxon>
        <taxon>Embryophyta</taxon>
        <taxon>Tracheophyta</taxon>
        <taxon>Spermatophyta</taxon>
        <taxon>Magnoliopsida</taxon>
        <taxon>eudicotyledons</taxon>
        <taxon>Gunneridae</taxon>
        <taxon>Pentapetalae</taxon>
        <taxon>rosids</taxon>
        <taxon>malvids</taxon>
        <taxon>Malvales</taxon>
        <taxon>Malvaceae</taxon>
        <taxon>Grewioideae</taxon>
        <taxon>Apeibeae</taxon>
        <taxon>Corchorus</taxon>
    </lineage>
</organism>
<evidence type="ECO:0000256" key="1">
    <source>
        <dbReference type="SAM" id="MobiDB-lite"/>
    </source>
</evidence>
<reference evidence="3" key="1">
    <citation type="submission" date="2013-09" db="EMBL/GenBank/DDBJ databases">
        <title>Corchorus olitorius genome sequencing.</title>
        <authorList>
            <person name="Alam M."/>
            <person name="Haque M.S."/>
            <person name="Islam M.S."/>
            <person name="Emdad E.M."/>
            <person name="Islam M.M."/>
            <person name="Ahmed B."/>
            <person name="Halim A."/>
            <person name="Hossen Q.M.M."/>
            <person name="Hossain M.Z."/>
            <person name="Ahmed R."/>
            <person name="Khan M.M."/>
            <person name="Islam R."/>
            <person name="Rashid M.M."/>
            <person name="Khan S.A."/>
            <person name="Rahman M.S."/>
            <person name="Alam M."/>
            <person name="Yahiya A.S."/>
            <person name="Khan M.S."/>
            <person name="Azam M.S."/>
            <person name="Haque T."/>
            <person name="Lashkar M.Z.H."/>
            <person name="Akhand A.I."/>
            <person name="Morshed G."/>
            <person name="Roy S."/>
            <person name="Uddin K.S."/>
            <person name="Rabeya T."/>
            <person name="Hossain A.S."/>
            <person name="Chowdhury A."/>
            <person name="Snigdha A.R."/>
            <person name="Mortoza M.S."/>
            <person name="Matin S.A."/>
            <person name="Hoque S.M.E."/>
            <person name="Islam M.K."/>
            <person name="Roy D.K."/>
            <person name="Haider R."/>
            <person name="Moosa M.M."/>
            <person name="Elias S.M."/>
            <person name="Hasan A.M."/>
            <person name="Jahan S."/>
            <person name="Shafiuddin M."/>
            <person name="Mahmood N."/>
            <person name="Shommy N.S."/>
        </authorList>
    </citation>
    <scope>NUCLEOTIDE SEQUENCE [LARGE SCALE GENOMIC DNA]</scope>
    <source>
        <strain evidence="3">cv. O-4</strain>
    </source>
</reference>
<keyword evidence="3" id="KW-1185">Reference proteome</keyword>
<dbReference type="Proteomes" id="UP000187203">
    <property type="component" value="Unassembled WGS sequence"/>
</dbReference>